<feature type="transmembrane region" description="Helical" evidence="9">
    <location>
        <begin position="228"/>
        <end position="246"/>
    </location>
</feature>
<dbReference type="InterPro" id="IPR017452">
    <property type="entry name" value="GPCR_Rhodpsn_7TM"/>
</dbReference>
<dbReference type="SUPFAM" id="SSF81321">
    <property type="entry name" value="Family A G protein-coupled receptor-like"/>
    <property type="match status" value="1"/>
</dbReference>
<feature type="transmembrane region" description="Helical" evidence="9">
    <location>
        <begin position="28"/>
        <end position="53"/>
    </location>
</feature>
<evidence type="ECO:0000256" key="4">
    <source>
        <dbReference type="ARBA" id="ARBA00022989"/>
    </source>
</evidence>
<name>A0ABX0SDX6_PONBL</name>
<keyword evidence="12" id="KW-1185">Reference proteome</keyword>
<protein>
    <submittedName>
        <fullName evidence="11">Olfactory receptor</fullName>
    </submittedName>
</protein>
<feature type="transmembrane region" description="Helical" evidence="9">
    <location>
        <begin position="160"/>
        <end position="182"/>
    </location>
</feature>
<evidence type="ECO:0000256" key="1">
    <source>
        <dbReference type="ARBA" id="ARBA00003929"/>
    </source>
</evidence>
<comment type="function">
    <text evidence="1">Putative odorant or sperm cell receptor.</text>
</comment>
<evidence type="ECO:0000256" key="5">
    <source>
        <dbReference type="ARBA" id="ARBA00023040"/>
    </source>
</evidence>
<dbReference type="PRINTS" id="PR00245">
    <property type="entry name" value="OLFACTORYR"/>
</dbReference>
<feature type="domain" description="G-protein coupled receptors family 1 profile" evidence="10">
    <location>
        <begin position="76"/>
        <end position="246"/>
    </location>
</feature>
<keyword evidence="8" id="KW-0807">Transducer</keyword>
<dbReference type="Proteomes" id="UP001165941">
    <property type="component" value="Unassembled WGS sequence"/>
</dbReference>
<evidence type="ECO:0000256" key="6">
    <source>
        <dbReference type="ARBA" id="ARBA00023136"/>
    </source>
</evidence>
<evidence type="ECO:0000313" key="11">
    <source>
        <dbReference type="EMBL" id="NIG61660.1"/>
    </source>
</evidence>
<evidence type="ECO:0000256" key="2">
    <source>
        <dbReference type="ARBA" id="ARBA00004141"/>
    </source>
</evidence>
<evidence type="ECO:0000256" key="7">
    <source>
        <dbReference type="ARBA" id="ARBA00023170"/>
    </source>
</evidence>
<evidence type="ECO:0000256" key="8">
    <source>
        <dbReference type="ARBA" id="ARBA00023224"/>
    </source>
</evidence>
<dbReference type="Gene3D" id="1.20.1070.10">
    <property type="entry name" value="Rhodopsin 7-helix transmembrane proteins"/>
    <property type="match status" value="1"/>
</dbReference>
<organism evidence="11 12">
    <name type="scientific">Pontoporia blainvillei</name>
    <name type="common">Franciscana</name>
    <name type="synonym">Delphinus blainvillei</name>
    <dbReference type="NCBI Taxonomy" id="48723"/>
    <lineage>
        <taxon>Eukaryota</taxon>
        <taxon>Metazoa</taxon>
        <taxon>Chordata</taxon>
        <taxon>Craniata</taxon>
        <taxon>Vertebrata</taxon>
        <taxon>Euteleostomi</taxon>
        <taxon>Mammalia</taxon>
        <taxon>Eutheria</taxon>
        <taxon>Laurasiatheria</taxon>
        <taxon>Artiodactyla</taxon>
        <taxon>Whippomorpha</taxon>
        <taxon>Cetacea</taxon>
        <taxon>Odontoceti</taxon>
        <taxon>Pontoporiidae</taxon>
        <taxon>Pontoporia</taxon>
    </lineage>
</organism>
<dbReference type="PROSITE" id="PS50262">
    <property type="entry name" value="G_PROTEIN_RECEP_F1_2"/>
    <property type="match status" value="1"/>
</dbReference>
<gene>
    <name evidence="11" type="ORF">BU61_10701</name>
</gene>
<dbReference type="PANTHER" id="PTHR48001">
    <property type="entry name" value="OLFACTORY RECEPTOR"/>
    <property type="match status" value="1"/>
</dbReference>
<evidence type="ECO:0000256" key="3">
    <source>
        <dbReference type="ARBA" id="ARBA00022692"/>
    </source>
</evidence>
<comment type="subcellular location">
    <subcellularLocation>
        <location evidence="2">Membrane</location>
        <topology evidence="2">Multi-pass membrane protein</topology>
    </subcellularLocation>
</comment>
<sequence>MAVEGANLTLVSEFLFLGFSEDPKQQQLLFILFPSVYLVTELGNLLIILAIAVDVQLPYVLLHVVRWHRQLPADRYNRHVAICHPLHCATSVIPQLCSLLVAASWTETFGNALTYTISLTHLSFCIHNQAPHFFCDLSRLLKLACSDTFLNNAMVYTMGALPIITPFVGILVSYMHIFAAALRIPSTRGKRKTFSTCGSHLSVVSLFYGTLIRVYFSPMSSRMALKDITAAVMYTVVTPMLNPFIYSLRNNDMKGAVEALINKRPVFIR</sequence>
<comment type="caution">
    <text evidence="11">The sequence shown here is derived from an EMBL/GenBank/DDBJ whole genome shotgun (WGS) entry which is preliminary data.</text>
</comment>
<dbReference type="Pfam" id="PF13853">
    <property type="entry name" value="7tm_4"/>
    <property type="match status" value="1"/>
</dbReference>
<keyword evidence="5" id="KW-0297">G-protein coupled receptor</keyword>
<keyword evidence="7 11" id="KW-0675">Receptor</keyword>
<evidence type="ECO:0000256" key="9">
    <source>
        <dbReference type="SAM" id="Phobius"/>
    </source>
</evidence>
<keyword evidence="3 9" id="KW-0812">Transmembrane</keyword>
<keyword evidence="4 9" id="KW-1133">Transmembrane helix</keyword>
<reference evidence="11" key="1">
    <citation type="submission" date="2018-05" db="EMBL/GenBank/DDBJ databases">
        <authorList>
            <person name="Pedro S.L.S."/>
            <person name="Freitas R.C."/>
            <person name="Barreto A.S."/>
            <person name="Lima A.O.S."/>
        </authorList>
    </citation>
    <scope>NUCLEOTIDE SEQUENCE</scope>
    <source>
        <strain evidence="11">BP203</strain>
        <tissue evidence="11">Muscle</tissue>
    </source>
</reference>
<dbReference type="PRINTS" id="PR00237">
    <property type="entry name" value="GPCRRHODOPSN"/>
</dbReference>
<feature type="transmembrane region" description="Helical" evidence="9">
    <location>
        <begin position="194"/>
        <end position="216"/>
    </location>
</feature>
<accession>A0ABX0SDX6</accession>
<keyword evidence="6 9" id="KW-0472">Membrane</keyword>
<dbReference type="InterPro" id="IPR000725">
    <property type="entry name" value="Olfact_rcpt"/>
</dbReference>
<proteinExistence type="predicted"/>
<evidence type="ECO:0000313" key="12">
    <source>
        <dbReference type="Proteomes" id="UP001165941"/>
    </source>
</evidence>
<dbReference type="InterPro" id="IPR000276">
    <property type="entry name" value="GPCR_Rhodpsn"/>
</dbReference>
<evidence type="ECO:0000259" key="10">
    <source>
        <dbReference type="PROSITE" id="PS50262"/>
    </source>
</evidence>
<dbReference type="EMBL" id="PGGH01337135">
    <property type="protein sequence ID" value="NIG61660.1"/>
    <property type="molecule type" value="Genomic_DNA"/>
</dbReference>